<dbReference type="InterPro" id="IPR053258">
    <property type="entry name" value="Ca-permeable_cation_channel"/>
</dbReference>
<evidence type="ECO:0000313" key="2">
    <source>
        <dbReference type="EMBL" id="KAH1121132.1"/>
    </source>
</evidence>
<name>A0A9D3WCH5_9ROSI</name>
<keyword evidence="1" id="KW-0812">Transmembrane</keyword>
<dbReference type="Proteomes" id="UP000828251">
    <property type="component" value="Unassembled WGS sequence"/>
</dbReference>
<dbReference type="EMBL" id="JAIQCV010000002">
    <property type="protein sequence ID" value="KAH1121132.1"/>
    <property type="molecule type" value="Genomic_DNA"/>
</dbReference>
<evidence type="ECO:0000313" key="3">
    <source>
        <dbReference type="Proteomes" id="UP000828251"/>
    </source>
</evidence>
<protein>
    <submittedName>
        <fullName evidence="2">Uncharacterized protein</fullName>
    </submittedName>
</protein>
<reference evidence="2 3" key="1">
    <citation type="journal article" date="2021" name="Plant Biotechnol. J.">
        <title>Multi-omics assisted identification of the key and species-specific regulatory components of drought-tolerant mechanisms in Gossypium stocksii.</title>
        <authorList>
            <person name="Yu D."/>
            <person name="Ke L."/>
            <person name="Zhang D."/>
            <person name="Wu Y."/>
            <person name="Sun Y."/>
            <person name="Mei J."/>
            <person name="Sun J."/>
            <person name="Sun Y."/>
        </authorList>
    </citation>
    <scope>NUCLEOTIDE SEQUENCE [LARGE SCALE GENOMIC DNA]</scope>
    <source>
        <strain evidence="3">cv. E1</strain>
        <tissue evidence="2">Leaf</tissue>
    </source>
</reference>
<feature type="transmembrane region" description="Helical" evidence="1">
    <location>
        <begin position="92"/>
        <end position="115"/>
    </location>
</feature>
<dbReference type="PANTHER" id="PTHR34115:SF13">
    <property type="entry name" value="RPB1A"/>
    <property type="match status" value="1"/>
</dbReference>
<feature type="transmembrane region" description="Helical" evidence="1">
    <location>
        <begin position="61"/>
        <end position="80"/>
    </location>
</feature>
<feature type="transmembrane region" description="Helical" evidence="1">
    <location>
        <begin position="121"/>
        <end position="141"/>
    </location>
</feature>
<comment type="caution">
    <text evidence="2">The sequence shown here is derived from an EMBL/GenBank/DDBJ whole genome shotgun (WGS) entry which is preliminary data.</text>
</comment>
<keyword evidence="1" id="KW-1133">Transmembrane helix</keyword>
<keyword evidence="1" id="KW-0472">Membrane</keyword>
<dbReference type="AlphaFoldDB" id="A0A9D3WCH5"/>
<sequence>MQSVQSLEVEKRSCKKMAASAGDMGAMHAILTFLVLAFVPFVQLKYHNKHDAFPFDDNSTLIFAFFIVTLTYVAAMVTKIKLRIDEKDCPNIIIGISLLFAPLASILLVTIIFPYLGWSLLVIWCGFFAKLALLEMVHKVARYASSIKLLRREANKDDQVNDDQSSVVTNNSVDSIV</sequence>
<proteinExistence type="predicted"/>
<keyword evidence="3" id="KW-1185">Reference proteome</keyword>
<evidence type="ECO:0000256" key="1">
    <source>
        <dbReference type="SAM" id="Phobius"/>
    </source>
</evidence>
<organism evidence="2 3">
    <name type="scientific">Gossypium stocksii</name>
    <dbReference type="NCBI Taxonomy" id="47602"/>
    <lineage>
        <taxon>Eukaryota</taxon>
        <taxon>Viridiplantae</taxon>
        <taxon>Streptophyta</taxon>
        <taxon>Embryophyta</taxon>
        <taxon>Tracheophyta</taxon>
        <taxon>Spermatophyta</taxon>
        <taxon>Magnoliopsida</taxon>
        <taxon>eudicotyledons</taxon>
        <taxon>Gunneridae</taxon>
        <taxon>Pentapetalae</taxon>
        <taxon>rosids</taxon>
        <taxon>malvids</taxon>
        <taxon>Malvales</taxon>
        <taxon>Malvaceae</taxon>
        <taxon>Malvoideae</taxon>
        <taxon>Gossypium</taxon>
    </lineage>
</organism>
<dbReference type="OrthoDB" id="979373at2759"/>
<accession>A0A9D3WCH5</accession>
<gene>
    <name evidence="2" type="ORF">J1N35_004292</name>
</gene>
<feature type="transmembrane region" description="Helical" evidence="1">
    <location>
        <begin position="21"/>
        <end position="41"/>
    </location>
</feature>
<dbReference type="PANTHER" id="PTHR34115">
    <property type="entry name" value="PROTEIN, PUTATIVE-RELATED"/>
    <property type="match status" value="1"/>
</dbReference>